<keyword evidence="5 7" id="KW-1133">Transmembrane helix</keyword>
<keyword evidence="6 7" id="KW-0472">Membrane</keyword>
<evidence type="ECO:0000313" key="8">
    <source>
        <dbReference type="EMBL" id="CAK0903841.1"/>
    </source>
</evidence>
<keyword evidence="4" id="KW-0249">Electron transport</keyword>
<evidence type="ECO:0000256" key="6">
    <source>
        <dbReference type="ARBA" id="ARBA00023136"/>
    </source>
</evidence>
<keyword evidence="3 7" id="KW-0812">Transmembrane</keyword>
<gene>
    <name evidence="8" type="ORF">PCOR1329_LOCUS80026</name>
</gene>
<reference evidence="8" key="1">
    <citation type="submission" date="2023-10" db="EMBL/GenBank/DDBJ databases">
        <authorList>
            <person name="Chen Y."/>
            <person name="Shah S."/>
            <person name="Dougan E. K."/>
            <person name="Thang M."/>
            <person name="Chan C."/>
        </authorList>
    </citation>
    <scope>NUCLEOTIDE SEQUENCE [LARGE SCALE GENOMIC DNA]</scope>
</reference>
<feature type="non-terminal residue" evidence="8">
    <location>
        <position position="1"/>
    </location>
</feature>
<keyword evidence="9" id="KW-1185">Reference proteome</keyword>
<dbReference type="InterPro" id="IPR036099">
    <property type="entry name" value="Cyt_6/f_cplx_su5_sf"/>
</dbReference>
<comment type="caution">
    <text evidence="8">The sequence shown here is derived from an EMBL/GenBank/DDBJ whole genome shotgun (WGS) entry which is preliminary data.</text>
</comment>
<organism evidence="8 9">
    <name type="scientific">Prorocentrum cordatum</name>
    <dbReference type="NCBI Taxonomy" id="2364126"/>
    <lineage>
        <taxon>Eukaryota</taxon>
        <taxon>Sar</taxon>
        <taxon>Alveolata</taxon>
        <taxon>Dinophyceae</taxon>
        <taxon>Prorocentrales</taxon>
        <taxon>Prorocentraceae</taxon>
        <taxon>Prorocentrum</taxon>
    </lineage>
</organism>
<proteinExistence type="predicted"/>
<comment type="subcellular location">
    <subcellularLocation>
        <location evidence="1">Membrane</location>
        <topology evidence="1">Single-pass membrane protein</topology>
    </subcellularLocation>
</comment>
<dbReference type="SUPFAM" id="SSF103446">
    <property type="entry name" value="PetG subunit of the cytochrome b6f complex"/>
    <property type="match status" value="1"/>
</dbReference>
<name>A0ABN9XUY0_9DINO</name>
<evidence type="ECO:0000256" key="1">
    <source>
        <dbReference type="ARBA" id="ARBA00004167"/>
    </source>
</evidence>
<accession>A0ABN9XUY0</accession>
<evidence type="ECO:0000256" key="4">
    <source>
        <dbReference type="ARBA" id="ARBA00022982"/>
    </source>
</evidence>
<dbReference type="Pfam" id="PF02529">
    <property type="entry name" value="PetG"/>
    <property type="match status" value="1"/>
</dbReference>
<dbReference type="InterPro" id="IPR003683">
    <property type="entry name" value="Cyt_6/f_cplx_su5"/>
</dbReference>
<evidence type="ECO:0000256" key="5">
    <source>
        <dbReference type="ARBA" id="ARBA00022989"/>
    </source>
</evidence>
<feature type="transmembrane region" description="Helical" evidence="7">
    <location>
        <begin position="25"/>
        <end position="45"/>
    </location>
</feature>
<sequence length="124" mass="12437">QRSGSCLSSAPLRPPPEAMARSRGIAAPAALAAAVALWACSVAFVPPALRAAPVHLAAAATAALAPAAAQADVMDVPDMSSSISLAGLYEPIMLGIVFGTTFTTLLGLLVAAWLQFKKGPTLGL</sequence>
<evidence type="ECO:0000313" key="9">
    <source>
        <dbReference type="Proteomes" id="UP001189429"/>
    </source>
</evidence>
<evidence type="ECO:0000256" key="3">
    <source>
        <dbReference type="ARBA" id="ARBA00022692"/>
    </source>
</evidence>
<dbReference type="EMBL" id="CAUYUJ010021299">
    <property type="protein sequence ID" value="CAK0903841.1"/>
    <property type="molecule type" value="Genomic_DNA"/>
</dbReference>
<keyword evidence="2" id="KW-0813">Transport</keyword>
<feature type="transmembrane region" description="Helical" evidence="7">
    <location>
        <begin position="91"/>
        <end position="114"/>
    </location>
</feature>
<protein>
    <submittedName>
        <fullName evidence="8">Uncharacterized protein</fullName>
    </submittedName>
</protein>
<dbReference type="Proteomes" id="UP001189429">
    <property type="component" value="Unassembled WGS sequence"/>
</dbReference>
<evidence type="ECO:0000256" key="2">
    <source>
        <dbReference type="ARBA" id="ARBA00022448"/>
    </source>
</evidence>
<evidence type="ECO:0000256" key="7">
    <source>
        <dbReference type="SAM" id="Phobius"/>
    </source>
</evidence>